<dbReference type="EMBL" id="CP029684">
    <property type="protein sequence ID" value="QAS69778.1"/>
    <property type="molecule type" value="Genomic_DNA"/>
</dbReference>
<gene>
    <name evidence="3" type="ORF">DLJ48_04200</name>
    <name evidence="2" type="ORF">EVC35_04025</name>
</gene>
<evidence type="ECO:0000313" key="2">
    <source>
        <dbReference type="EMBL" id="MDN6900172.1"/>
    </source>
</evidence>
<reference evidence="3 4" key="1">
    <citation type="journal article" date="2019" name="Syst. Appl. Microbiol.">
        <title>Oenococcus sicerae sp. nov., isolated from French cider.</title>
        <authorList>
            <person name="Cousin F.J."/>
            <person name="Le Guellec R."/>
            <person name="Chagnot C."/>
            <person name="Goux D."/>
            <person name="Dalmasso M."/>
            <person name="Laplace J.M."/>
            <person name="Cretenet M."/>
        </authorList>
    </citation>
    <scope>NUCLEOTIDE SEQUENCE [LARGE SCALE GENOMIC DNA]</scope>
    <source>
        <strain evidence="3 4">UCMA 15228</strain>
    </source>
</reference>
<name>A0AAJ1VQG7_9LACO</name>
<keyword evidence="1" id="KW-0812">Transmembrane</keyword>
<accession>A0AAJ1VQG7</accession>
<reference evidence="3" key="3">
    <citation type="submission" date="2020-01" db="EMBL/GenBank/DDBJ databases">
        <authorList>
            <person name="Cousin F.J."/>
            <person name="Le Guellec R."/>
            <person name="Cretenet M."/>
        </authorList>
    </citation>
    <scope>NUCLEOTIDE SEQUENCE</scope>
    <source>
        <strain evidence="3">UCMA 15228</strain>
    </source>
</reference>
<protein>
    <submittedName>
        <fullName evidence="2">Uncharacterized protein</fullName>
    </submittedName>
</protein>
<feature type="transmembrane region" description="Helical" evidence="1">
    <location>
        <begin position="47"/>
        <end position="68"/>
    </location>
</feature>
<sequence>MTDRKKSSNQFRLIFDILWPVSYILLVGVIIFSIYAEPAFTANGRLLASIVVVLVALALGLPTSYHHFKKDGFVGKRKSESK</sequence>
<feature type="transmembrane region" description="Helical" evidence="1">
    <location>
        <begin position="12"/>
        <end position="35"/>
    </location>
</feature>
<organism evidence="2 5">
    <name type="scientific">Oenococcus sicerae</name>
    <dbReference type="NCBI Taxonomy" id="2203724"/>
    <lineage>
        <taxon>Bacteria</taxon>
        <taxon>Bacillati</taxon>
        <taxon>Bacillota</taxon>
        <taxon>Bacilli</taxon>
        <taxon>Lactobacillales</taxon>
        <taxon>Lactobacillaceae</taxon>
        <taxon>Oenococcus</taxon>
    </lineage>
</organism>
<evidence type="ECO:0000313" key="4">
    <source>
        <dbReference type="Proteomes" id="UP000286907"/>
    </source>
</evidence>
<evidence type="ECO:0000313" key="3">
    <source>
        <dbReference type="EMBL" id="QAS69778.1"/>
    </source>
</evidence>
<keyword evidence="1" id="KW-1133">Transmembrane helix</keyword>
<dbReference type="AlphaFoldDB" id="A0AAJ1VQG7"/>
<keyword evidence="4" id="KW-1185">Reference proteome</keyword>
<reference evidence="2" key="2">
    <citation type="submission" date="2019-01" db="EMBL/GenBank/DDBJ databases">
        <title>Oenococcus sicerae UCMA17102.</title>
        <authorList>
            <person name="Cousin F.J."/>
            <person name="Le Guellec R."/>
            <person name="Cretenet M."/>
        </authorList>
    </citation>
    <scope>NUCLEOTIDE SEQUENCE</scope>
    <source>
        <strain evidence="2">UCMA17102</strain>
    </source>
</reference>
<keyword evidence="1" id="KW-0472">Membrane</keyword>
<dbReference type="EMBL" id="SDWY01000002">
    <property type="protein sequence ID" value="MDN6900172.1"/>
    <property type="molecule type" value="Genomic_DNA"/>
</dbReference>
<dbReference type="Proteomes" id="UP001167919">
    <property type="component" value="Unassembled WGS sequence"/>
</dbReference>
<dbReference type="RefSeq" id="WP_128686196.1">
    <property type="nucleotide sequence ID" value="NZ_CP029684.2"/>
</dbReference>
<proteinExistence type="predicted"/>
<dbReference type="Proteomes" id="UP000286907">
    <property type="component" value="Chromosome"/>
</dbReference>
<evidence type="ECO:0000313" key="5">
    <source>
        <dbReference type="Proteomes" id="UP001167919"/>
    </source>
</evidence>
<evidence type="ECO:0000256" key="1">
    <source>
        <dbReference type="SAM" id="Phobius"/>
    </source>
</evidence>